<dbReference type="EMBL" id="RRYP01021946">
    <property type="protein sequence ID" value="TNV72540.1"/>
    <property type="molecule type" value="Genomic_DNA"/>
</dbReference>
<reference evidence="1" key="1">
    <citation type="submission" date="2019-06" db="EMBL/GenBank/DDBJ databases">
        <authorList>
            <person name="Zheng W."/>
        </authorList>
    </citation>
    <scope>NUCLEOTIDE SEQUENCE</scope>
    <source>
        <strain evidence="1">QDHG01</strain>
    </source>
</reference>
<evidence type="ECO:0000313" key="2">
    <source>
        <dbReference type="Proteomes" id="UP000785679"/>
    </source>
</evidence>
<dbReference type="AlphaFoldDB" id="A0A8J8NDE0"/>
<protein>
    <submittedName>
        <fullName evidence="1">Uncharacterized protein</fullName>
    </submittedName>
</protein>
<proteinExistence type="predicted"/>
<gene>
    <name evidence="1" type="ORF">FGO68_gene1894</name>
</gene>
<dbReference type="Proteomes" id="UP000785679">
    <property type="component" value="Unassembled WGS sequence"/>
</dbReference>
<evidence type="ECO:0000313" key="1">
    <source>
        <dbReference type="EMBL" id="TNV72540.1"/>
    </source>
</evidence>
<sequence length="322" mass="36940">MKGLLRSQEDQVIIDNHECRRVCQADDQAVELPGDCLKVKIVVPLLKGIDDIGRRLMEMVSSLNLWQPQVSTYVTLSQNEQVIIDERYTATFMQRPRGAHNVMEYIRSHILISGDESTLNNVTFEDGILEQANEQYYRIHTFSSLVQVPKTENGLVSIKVYINGLTLCSVESRKVYSKLLKSILYTTLKLEKDKVQKSKEVQYDGLTIRLNPPFHQELTVGVHLSMKKVLNLDLAHLFSLNTPQEFPVIITSMMAKNIKDCLFPLLQSANMLPQDQRLRLKHQAYSELIPQTIANYFLRVGGLQEDDKEDFISKLQESIQQM</sequence>
<keyword evidence="2" id="KW-1185">Reference proteome</keyword>
<organism evidence="1 2">
    <name type="scientific">Halteria grandinella</name>
    <dbReference type="NCBI Taxonomy" id="5974"/>
    <lineage>
        <taxon>Eukaryota</taxon>
        <taxon>Sar</taxon>
        <taxon>Alveolata</taxon>
        <taxon>Ciliophora</taxon>
        <taxon>Intramacronucleata</taxon>
        <taxon>Spirotrichea</taxon>
        <taxon>Stichotrichia</taxon>
        <taxon>Sporadotrichida</taxon>
        <taxon>Halteriidae</taxon>
        <taxon>Halteria</taxon>
    </lineage>
</organism>
<accession>A0A8J8NDE0</accession>
<name>A0A8J8NDE0_HALGN</name>
<comment type="caution">
    <text evidence="1">The sequence shown here is derived from an EMBL/GenBank/DDBJ whole genome shotgun (WGS) entry which is preliminary data.</text>
</comment>